<dbReference type="EC" id="2.7.13.3" evidence="2"/>
<feature type="domain" description="Histidine kinase" evidence="10">
    <location>
        <begin position="239"/>
        <end position="454"/>
    </location>
</feature>
<evidence type="ECO:0000256" key="1">
    <source>
        <dbReference type="ARBA" id="ARBA00000085"/>
    </source>
</evidence>
<protein>
    <recommendedName>
        <fullName evidence="2">histidine kinase</fullName>
        <ecNumber evidence="2">2.7.13.3</ecNumber>
    </recommendedName>
</protein>
<dbReference type="SMART" id="SM00091">
    <property type="entry name" value="PAS"/>
    <property type="match status" value="1"/>
</dbReference>
<dbReference type="PRINTS" id="PR00344">
    <property type="entry name" value="BCTRLSENSOR"/>
</dbReference>
<dbReference type="SUPFAM" id="SSF55874">
    <property type="entry name" value="ATPase domain of HSP90 chaperone/DNA topoisomerase II/histidine kinase"/>
    <property type="match status" value="1"/>
</dbReference>
<keyword evidence="9" id="KW-0472">Membrane</keyword>
<evidence type="ECO:0000259" key="10">
    <source>
        <dbReference type="PROSITE" id="PS50109"/>
    </source>
</evidence>
<evidence type="ECO:0000256" key="6">
    <source>
        <dbReference type="ARBA" id="ARBA00022777"/>
    </source>
</evidence>
<dbReference type="GO" id="GO:0000155">
    <property type="term" value="F:phosphorelay sensor kinase activity"/>
    <property type="evidence" value="ECO:0007669"/>
    <property type="project" value="InterPro"/>
</dbReference>
<dbReference type="RefSeq" id="WP_146438862.1">
    <property type="nucleotide sequence ID" value="NZ_SJPL01000001.1"/>
</dbReference>
<evidence type="ECO:0000313" key="12">
    <source>
        <dbReference type="Proteomes" id="UP000317238"/>
    </source>
</evidence>
<dbReference type="EMBL" id="SJPL01000001">
    <property type="protein sequence ID" value="TWT69427.1"/>
    <property type="molecule type" value="Genomic_DNA"/>
</dbReference>
<keyword evidence="9" id="KW-1133">Transmembrane helix</keyword>
<evidence type="ECO:0000256" key="7">
    <source>
        <dbReference type="ARBA" id="ARBA00022840"/>
    </source>
</evidence>
<evidence type="ECO:0000256" key="2">
    <source>
        <dbReference type="ARBA" id="ARBA00012438"/>
    </source>
</evidence>
<sequence length="460" mass="51355">MFRARSEENEKMYRLAVIGLLLGSAAALAITIWVMVDFLREQQIVEDLIGQLPSDGRESAQVLAGELRWQFRLTILVVLNLVVTGIAVVLLSRAYRSSLRSLRDLKALAGDILSSIDQAVITTDSDGRVTSMNRRGLELLDPPSEPVGRSLRDLAPWVPLDEFRQGREDREGGKQSDDFETTIRDDDLVLQGFCQTLCDIDDQEIGYVIQLRDVTDRIMIEERVRRMERYMGLGSLAAGLHHEIKNPLAALSLHVQLLEEQLDGKDETDDVRQMLRVIRSEVVRIGGVLEVFRDFASIDRLNLQPVDLKQLIHRQVDLIRPTAEKQRVVVEVRCPENDLPEVMLDPVRLEQVLLNLLMNALEAMPDGGHLSVQAIDNHGSTTSDTVKINVVDSGTGIPDELSEKVFDAYFTTKGSGNGLGLAFCDKIIRQHEGSLHFHSGSGGTTFEITLPIGSEFDNQE</sequence>
<dbReference type="InterPro" id="IPR003661">
    <property type="entry name" value="HisK_dim/P_dom"/>
</dbReference>
<comment type="catalytic activity">
    <reaction evidence="1">
        <text>ATP + protein L-histidine = ADP + protein N-phospho-L-histidine.</text>
        <dbReference type="EC" id="2.7.13.3"/>
    </reaction>
</comment>
<dbReference type="PROSITE" id="PS50109">
    <property type="entry name" value="HIS_KIN"/>
    <property type="match status" value="1"/>
</dbReference>
<dbReference type="InterPro" id="IPR003594">
    <property type="entry name" value="HATPase_dom"/>
</dbReference>
<accession>A0A5C5Y1F6</accession>
<dbReference type="SUPFAM" id="SSF55785">
    <property type="entry name" value="PYP-like sensor domain (PAS domain)"/>
    <property type="match status" value="1"/>
</dbReference>
<evidence type="ECO:0000256" key="4">
    <source>
        <dbReference type="ARBA" id="ARBA00022679"/>
    </source>
</evidence>
<dbReference type="InterPro" id="IPR004358">
    <property type="entry name" value="Sig_transdc_His_kin-like_C"/>
</dbReference>
<keyword evidence="4 11" id="KW-0808">Transferase</keyword>
<dbReference type="InterPro" id="IPR000014">
    <property type="entry name" value="PAS"/>
</dbReference>
<evidence type="ECO:0000256" key="8">
    <source>
        <dbReference type="ARBA" id="ARBA00023012"/>
    </source>
</evidence>
<dbReference type="InterPro" id="IPR035965">
    <property type="entry name" value="PAS-like_dom_sf"/>
</dbReference>
<name>A0A5C5Y1F6_9PLAN</name>
<dbReference type="InterPro" id="IPR036097">
    <property type="entry name" value="HisK_dim/P_sf"/>
</dbReference>
<evidence type="ECO:0000256" key="5">
    <source>
        <dbReference type="ARBA" id="ARBA00022741"/>
    </source>
</evidence>
<dbReference type="AlphaFoldDB" id="A0A5C5Y1F6"/>
<evidence type="ECO:0000256" key="9">
    <source>
        <dbReference type="SAM" id="Phobius"/>
    </source>
</evidence>
<dbReference type="InterPro" id="IPR005467">
    <property type="entry name" value="His_kinase_dom"/>
</dbReference>
<evidence type="ECO:0000256" key="3">
    <source>
        <dbReference type="ARBA" id="ARBA00022553"/>
    </source>
</evidence>
<gene>
    <name evidence="11" type="primary">zraS_3</name>
    <name evidence="11" type="ORF">Pan14r_17130</name>
</gene>
<keyword evidence="8" id="KW-0902">Two-component regulatory system</keyword>
<organism evidence="11 12">
    <name type="scientific">Crateriforma conspicua</name>
    <dbReference type="NCBI Taxonomy" id="2527996"/>
    <lineage>
        <taxon>Bacteria</taxon>
        <taxon>Pseudomonadati</taxon>
        <taxon>Planctomycetota</taxon>
        <taxon>Planctomycetia</taxon>
        <taxon>Planctomycetales</taxon>
        <taxon>Planctomycetaceae</taxon>
        <taxon>Crateriforma</taxon>
    </lineage>
</organism>
<feature type="transmembrane region" description="Helical" evidence="9">
    <location>
        <begin position="69"/>
        <end position="91"/>
    </location>
</feature>
<dbReference type="CDD" id="cd00082">
    <property type="entry name" value="HisKA"/>
    <property type="match status" value="1"/>
</dbReference>
<dbReference type="Gene3D" id="1.10.287.130">
    <property type="match status" value="1"/>
</dbReference>
<keyword evidence="5" id="KW-0547">Nucleotide-binding</keyword>
<dbReference type="Proteomes" id="UP000317238">
    <property type="component" value="Unassembled WGS sequence"/>
</dbReference>
<dbReference type="InterPro" id="IPR013656">
    <property type="entry name" value="PAS_4"/>
</dbReference>
<keyword evidence="6" id="KW-0418">Kinase</keyword>
<keyword evidence="7" id="KW-0067">ATP-binding</keyword>
<dbReference type="SUPFAM" id="SSF47384">
    <property type="entry name" value="Homodimeric domain of signal transducing histidine kinase"/>
    <property type="match status" value="1"/>
</dbReference>
<comment type="caution">
    <text evidence="11">The sequence shown here is derived from an EMBL/GenBank/DDBJ whole genome shotgun (WGS) entry which is preliminary data.</text>
</comment>
<dbReference type="Pfam" id="PF08448">
    <property type="entry name" value="PAS_4"/>
    <property type="match status" value="1"/>
</dbReference>
<dbReference type="Gene3D" id="3.30.565.10">
    <property type="entry name" value="Histidine kinase-like ATPase, C-terminal domain"/>
    <property type="match status" value="1"/>
</dbReference>
<dbReference type="Gene3D" id="3.30.450.20">
    <property type="entry name" value="PAS domain"/>
    <property type="match status" value="1"/>
</dbReference>
<proteinExistence type="predicted"/>
<dbReference type="InterPro" id="IPR036890">
    <property type="entry name" value="HATPase_C_sf"/>
</dbReference>
<dbReference type="PANTHER" id="PTHR43065:SF10">
    <property type="entry name" value="PEROXIDE STRESS-ACTIVATED HISTIDINE KINASE MAK3"/>
    <property type="match status" value="1"/>
</dbReference>
<keyword evidence="3" id="KW-0597">Phosphoprotein</keyword>
<evidence type="ECO:0000313" key="11">
    <source>
        <dbReference type="EMBL" id="TWT69427.1"/>
    </source>
</evidence>
<keyword evidence="12" id="KW-1185">Reference proteome</keyword>
<dbReference type="SMART" id="SM00387">
    <property type="entry name" value="HATPase_c"/>
    <property type="match status" value="1"/>
</dbReference>
<dbReference type="Pfam" id="PF02518">
    <property type="entry name" value="HATPase_c"/>
    <property type="match status" value="1"/>
</dbReference>
<dbReference type="GO" id="GO:0005524">
    <property type="term" value="F:ATP binding"/>
    <property type="evidence" value="ECO:0007669"/>
    <property type="project" value="UniProtKB-KW"/>
</dbReference>
<dbReference type="CDD" id="cd00130">
    <property type="entry name" value="PAS"/>
    <property type="match status" value="1"/>
</dbReference>
<dbReference type="PANTHER" id="PTHR43065">
    <property type="entry name" value="SENSOR HISTIDINE KINASE"/>
    <property type="match status" value="1"/>
</dbReference>
<keyword evidence="9" id="KW-0812">Transmembrane</keyword>
<dbReference type="SMART" id="SM00388">
    <property type="entry name" value="HisKA"/>
    <property type="match status" value="1"/>
</dbReference>
<dbReference type="Pfam" id="PF00512">
    <property type="entry name" value="HisKA"/>
    <property type="match status" value="1"/>
</dbReference>
<feature type="transmembrane region" description="Helical" evidence="9">
    <location>
        <begin position="12"/>
        <end position="36"/>
    </location>
</feature>
<reference evidence="11 12" key="1">
    <citation type="submission" date="2019-02" db="EMBL/GenBank/DDBJ databases">
        <title>Deep-cultivation of Planctomycetes and their phenomic and genomic characterization uncovers novel biology.</title>
        <authorList>
            <person name="Wiegand S."/>
            <person name="Jogler M."/>
            <person name="Boedeker C."/>
            <person name="Pinto D."/>
            <person name="Vollmers J."/>
            <person name="Rivas-Marin E."/>
            <person name="Kohn T."/>
            <person name="Peeters S.H."/>
            <person name="Heuer A."/>
            <person name="Rast P."/>
            <person name="Oberbeckmann S."/>
            <person name="Bunk B."/>
            <person name="Jeske O."/>
            <person name="Meyerdierks A."/>
            <person name="Storesund J.E."/>
            <person name="Kallscheuer N."/>
            <person name="Luecker S."/>
            <person name="Lage O.M."/>
            <person name="Pohl T."/>
            <person name="Merkel B.J."/>
            <person name="Hornburger P."/>
            <person name="Mueller R.-W."/>
            <person name="Bruemmer F."/>
            <person name="Labrenz M."/>
            <person name="Spormann A.M."/>
            <person name="Op Den Camp H."/>
            <person name="Overmann J."/>
            <person name="Amann R."/>
            <person name="Jetten M.S.M."/>
            <person name="Mascher T."/>
            <person name="Medema M.H."/>
            <person name="Devos D.P."/>
            <person name="Kaster A.-K."/>
            <person name="Ovreas L."/>
            <person name="Rohde M."/>
            <person name="Galperin M.Y."/>
            <person name="Jogler C."/>
        </authorList>
    </citation>
    <scope>NUCLEOTIDE SEQUENCE [LARGE SCALE GENOMIC DNA]</scope>
    <source>
        <strain evidence="11 12">Pan14r</strain>
    </source>
</reference>
<dbReference type="OrthoDB" id="9815750at2"/>